<gene>
    <name evidence="2" type="ORF">N801_04110</name>
</gene>
<dbReference type="PANTHER" id="PTHR34301">
    <property type="entry name" value="DNA-BINDING PROTEIN-RELATED"/>
    <property type="match status" value="1"/>
</dbReference>
<sequence>MDEVTNPYMPGAGMRPVALLGRDAQQDQWTTQLARAEHGRPGRSSVLYGLRGVGKTVLLGKLHEEAEQRGWVAGFIEAGTGKGLRELVAEAFQLPLLNLARPSASEKIKAALKTFVSFKASVDSTGTWSFGLDLDGSDGGGADSGALEMDLLRLILDLTTATREDGKGVALLIDEAQDLTNAEMATLCSLVHIANQRSLPFVVALAGLPSLPAALAEAKSYTERLFQFSHIQHLPDHDARAVLTEPARLESVEWESDAVTLAVEVSRGYPYFLQEFGSKTWSVAPGPGITQRDAELGCAEGLRELDNGFFRARWDRATPQERDYLKAIAIDGDAGSNSRAVADRLGKSMSQISVARSNLIAKGLIYAPEHGRVAFTVPQMADFISRQHA</sequence>
<dbReference type="SMART" id="SM00382">
    <property type="entry name" value="AAA"/>
    <property type="match status" value="1"/>
</dbReference>
<dbReference type="InterPro" id="IPR041664">
    <property type="entry name" value="AAA_16"/>
</dbReference>
<dbReference type="Proteomes" id="UP000030013">
    <property type="component" value="Unassembled WGS sequence"/>
</dbReference>
<comment type="caution">
    <text evidence="2">The sequence shown here is derived from an EMBL/GenBank/DDBJ whole genome shotgun (WGS) entry which is preliminary data.</text>
</comment>
<dbReference type="STRING" id="1385519.N801_04110"/>
<dbReference type="InterPro" id="IPR003593">
    <property type="entry name" value="AAA+_ATPase"/>
</dbReference>
<dbReference type="Gene3D" id="3.40.50.300">
    <property type="entry name" value="P-loop containing nucleotide triphosphate hydrolases"/>
    <property type="match status" value="1"/>
</dbReference>
<dbReference type="SUPFAM" id="SSF52540">
    <property type="entry name" value="P-loop containing nucleoside triphosphate hydrolases"/>
    <property type="match status" value="1"/>
</dbReference>
<proteinExistence type="predicted"/>
<evidence type="ECO:0000313" key="2">
    <source>
        <dbReference type="EMBL" id="KGN41874.1"/>
    </source>
</evidence>
<organism evidence="2 3">
    <name type="scientific">Knoellia aerolata DSM 18566</name>
    <dbReference type="NCBI Taxonomy" id="1385519"/>
    <lineage>
        <taxon>Bacteria</taxon>
        <taxon>Bacillati</taxon>
        <taxon>Actinomycetota</taxon>
        <taxon>Actinomycetes</taxon>
        <taxon>Micrococcales</taxon>
        <taxon>Intrasporangiaceae</taxon>
        <taxon>Knoellia</taxon>
    </lineage>
</organism>
<dbReference type="AlphaFoldDB" id="A0A0A0JYR6"/>
<dbReference type="RefSeq" id="WP_035935067.1">
    <property type="nucleotide sequence ID" value="NZ_AVPL01000011.1"/>
</dbReference>
<dbReference type="Pfam" id="PF13191">
    <property type="entry name" value="AAA_16"/>
    <property type="match status" value="1"/>
</dbReference>
<accession>A0A0A0JYR6</accession>
<protein>
    <recommendedName>
        <fullName evidence="1">AAA+ ATPase domain-containing protein</fullName>
    </recommendedName>
</protein>
<evidence type="ECO:0000313" key="3">
    <source>
        <dbReference type="Proteomes" id="UP000030013"/>
    </source>
</evidence>
<feature type="domain" description="AAA+ ATPase" evidence="1">
    <location>
        <begin position="41"/>
        <end position="226"/>
    </location>
</feature>
<dbReference type="EMBL" id="AVPL01000011">
    <property type="protein sequence ID" value="KGN41874.1"/>
    <property type="molecule type" value="Genomic_DNA"/>
</dbReference>
<dbReference type="eggNOG" id="COG1672">
    <property type="taxonomic scope" value="Bacteria"/>
</dbReference>
<evidence type="ECO:0000259" key="1">
    <source>
        <dbReference type="SMART" id="SM00382"/>
    </source>
</evidence>
<name>A0A0A0JYR6_9MICO</name>
<reference evidence="2 3" key="1">
    <citation type="submission" date="2013-08" db="EMBL/GenBank/DDBJ databases">
        <title>The genome sequence of Knoellia aerolata.</title>
        <authorList>
            <person name="Zhu W."/>
            <person name="Wang G."/>
        </authorList>
    </citation>
    <scope>NUCLEOTIDE SEQUENCE [LARGE SCALE GENOMIC DNA]</scope>
    <source>
        <strain evidence="2 3">DSM 18566</strain>
    </source>
</reference>
<dbReference type="InterPro" id="IPR027417">
    <property type="entry name" value="P-loop_NTPase"/>
</dbReference>
<dbReference type="PANTHER" id="PTHR34301:SF8">
    <property type="entry name" value="ATPASE DOMAIN-CONTAINING PROTEIN"/>
    <property type="match status" value="1"/>
</dbReference>
<keyword evidence="3" id="KW-1185">Reference proteome</keyword>